<dbReference type="OrthoDB" id="2630931at2"/>
<reference evidence="1 2" key="1">
    <citation type="submission" date="2013-03" db="EMBL/GenBank/DDBJ databases">
        <title>Assembly of a new bacterial strain Brevibacillus borstelensis AK1.</title>
        <authorList>
            <person name="Rajan I."/>
            <person name="PoliReddy D."/>
            <person name="Sugumar T."/>
            <person name="Rathinam K."/>
            <person name="Alqarawi S."/>
            <person name="Khalil A.B."/>
            <person name="Sivakumar N."/>
        </authorList>
    </citation>
    <scope>NUCLEOTIDE SEQUENCE [LARGE SCALE GENOMIC DNA]</scope>
    <source>
        <strain evidence="1 2">AK1</strain>
    </source>
</reference>
<keyword evidence="2" id="KW-1185">Reference proteome</keyword>
<organism evidence="1 2">
    <name type="scientific">Brevibacillus borstelensis AK1</name>
    <dbReference type="NCBI Taxonomy" id="1300222"/>
    <lineage>
        <taxon>Bacteria</taxon>
        <taxon>Bacillati</taxon>
        <taxon>Bacillota</taxon>
        <taxon>Bacilli</taxon>
        <taxon>Bacillales</taxon>
        <taxon>Paenibacillaceae</taxon>
        <taxon>Brevibacillus</taxon>
    </lineage>
</organism>
<proteinExistence type="predicted"/>
<sequence length="212" mass="22682">MPNLTPRLGLKKPLPTEVADITVINENYDKIDELAMAANIKLADKDNLFKATDVEGGMKELFTYADSGKKSIVTVIGPPALLSDTFAQLTQKIQNAKDQLATNLVGKGQSASGSESLSSLVDKVANISTDYKMIEGSFKGANGDTFPSVTGLPAKPKLVWLERYLSGTTTRGPDVSAPIYGISGGILITNDGFKVIDSYKISYPGSAWKVLY</sequence>
<dbReference type="AlphaFoldDB" id="M8DM53"/>
<protein>
    <submittedName>
        <fullName evidence="1">Tail fiber protein</fullName>
    </submittedName>
</protein>
<dbReference type="STRING" id="1300222.I532_03825"/>
<dbReference type="Proteomes" id="UP000012081">
    <property type="component" value="Unassembled WGS sequence"/>
</dbReference>
<dbReference type="RefSeq" id="WP_003386509.1">
    <property type="nucleotide sequence ID" value="NZ_APBN01000001.1"/>
</dbReference>
<evidence type="ECO:0000313" key="2">
    <source>
        <dbReference type="Proteomes" id="UP000012081"/>
    </source>
</evidence>
<dbReference type="EMBL" id="APBN01000001">
    <property type="protein sequence ID" value="EMT54703.1"/>
    <property type="molecule type" value="Genomic_DNA"/>
</dbReference>
<accession>M8DM53</accession>
<name>M8DM53_9BACL</name>
<evidence type="ECO:0000313" key="1">
    <source>
        <dbReference type="EMBL" id="EMT54703.1"/>
    </source>
</evidence>
<gene>
    <name evidence="1" type="ORF">I532_03825</name>
</gene>
<comment type="caution">
    <text evidence="1">The sequence shown here is derived from an EMBL/GenBank/DDBJ whole genome shotgun (WGS) entry which is preliminary data.</text>
</comment>